<proteinExistence type="inferred from homology"/>
<evidence type="ECO:0000256" key="4">
    <source>
        <dbReference type="ARBA" id="ARBA00023136"/>
    </source>
</evidence>
<dbReference type="CDD" id="cd08010">
    <property type="entry name" value="MltG_like"/>
    <property type="match status" value="1"/>
</dbReference>
<gene>
    <name evidence="7" type="primary">mltG</name>
    <name evidence="8" type="ordered locus">Clocel_1837</name>
</gene>
<keyword evidence="3 7" id="KW-1133">Transmembrane helix</keyword>
<evidence type="ECO:0000256" key="5">
    <source>
        <dbReference type="ARBA" id="ARBA00023239"/>
    </source>
</evidence>
<keyword evidence="5 7" id="KW-0456">Lyase</keyword>
<dbReference type="KEGG" id="ccb:Clocel_1837"/>
<evidence type="ECO:0000256" key="6">
    <source>
        <dbReference type="ARBA" id="ARBA00023316"/>
    </source>
</evidence>
<dbReference type="GO" id="GO:0009252">
    <property type="term" value="P:peptidoglycan biosynthetic process"/>
    <property type="evidence" value="ECO:0007669"/>
    <property type="project" value="UniProtKB-UniRule"/>
</dbReference>
<dbReference type="NCBIfam" id="TIGR00247">
    <property type="entry name" value="endolytic transglycosylase MltG"/>
    <property type="match status" value="1"/>
</dbReference>
<dbReference type="Pfam" id="PF02618">
    <property type="entry name" value="YceG"/>
    <property type="match status" value="1"/>
</dbReference>
<protein>
    <recommendedName>
        <fullName evidence="7">Endolytic murein transglycosylase</fullName>
        <ecNumber evidence="7">4.2.2.29</ecNumber>
    </recommendedName>
    <alternativeName>
        <fullName evidence="7">Peptidoglycan lytic transglycosylase</fullName>
    </alternativeName>
    <alternativeName>
        <fullName evidence="7">Peptidoglycan polymerization terminase</fullName>
    </alternativeName>
</protein>
<dbReference type="InterPro" id="IPR003770">
    <property type="entry name" value="MLTG-like"/>
</dbReference>
<reference evidence="8 9" key="1">
    <citation type="submission" date="2010-08" db="EMBL/GenBank/DDBJ databases">
        <title>Complete sequence of Clostridium cellulovorans 743B.</title>
        <authorList>
            <consortium name="US DOE Joint Genome Institute"/>
            <person name="Lucas S."/>
            <person name="Copeland A."/>
            <person name="Lapidus A."/>
            <person name="Cheng J.-F."/>
            <person name="Bruce D."/>
            <person name="Goodwin L."/>
            <person name="Pitluck S."/>
            <person name="Chertkov O."/>
            <person name="Detter J.C."/>
            <person name="Han C."/>
            <person name="Tapia R."/>
            <person name="Land M."/>
            <person name="Hauser L."/>
            <person name="Chang Y.-J."/>
            <person name="Jeffries C."/>
            <person name="Kyrpides N."/>
            <person name="Ivanova N."/>
            <person name="Mikhailova N."/>
            <person name="Hemme C.L."/>
            <person name="Woyke T."/>
        </authorList>
    </citation>
    <scope>NUCLEOTIDE SEQUENCE [LARGE SCALE GENOMIC DNA]</scope>
    <source>
        <strain evidence="9">ATCC 35296 / DSM 3052 / OCM 3 / 743B</strain>
    </source>
</reference>
<dbReference type="HAMAP" id="MF_02065">
    <property type="entry name" value="MltG"/>
    <property type="match status" value="1"/>
</dbReference>
<keyword evidence="4 7" id="KW-0472">Membrane</keyword>
<dbReference type="GO" id="GO:0008932">
    <property type="term" value="F:lytic endotransglycosylase activity"/>
    <property type="evidence" value="ECO:0007669"/>
    <property type="project" value="UniProtKB-UniRule"/>
</dbReference>
<dbReference type="RefSeq" id="WP_010077205.1">
    <property type="nucleotide sequence ID" value="NC_014393.1"/>
</dbReference>
<feature type="site" description="Important for catalytic activity" evidence="7">
    <location>
        <position position="225"/>
    </location>
</feature>
<evidence type="ECO:0000313" key="9">
    <source>
        <dbReference type="Proteomes" id="UP000002730"/>
    </source>
</evidence>
<dbReference type="OrthoDB" id="9814591at2"/>
<organism evidence="8 9">
    <name type="scientific">Clostridium cellulovorans (strain ATCC 35296 / DSM 3052 / OCM 3 / 743B)</name>
    <dbReference type="NCBI Taxonomy" id="573061"/>
    <lineage>
        <taxon>Bacteria</taxon>
        <taxon>Bacillati</taxon>
        <taxon>Bacillota</taxon>
        <taxon>Clostridia</taxon>
        <taxon>Eubacteriales</taxon>
        <taxon>Clostridiaceae</taxon>
        <taxon>Clostridium</taxon>
    </lineage>
</organism>
<evidence type="ECO:0000256" key="7">
    <source>
        <dbReference type="HAMAP-Rule" id="MF_02065"/>
    </source>
</evidence>
<keyword evidence="9" id="KW-1185">Reference proteome</keyword>
<dbReference type="GO" id="GO:0071555">
    <property type="term" value="P:cell wall organization"/>
    <property type="evidence" value="ECO:0007669"/>
    <property type="project" value="UniProtKB-KW"/>
</dbReference>
<dbReference type="EMBL" id="CP002160">
    <property type="protein sequence ID" value="ADL51581.1"/>
    <property type="molecule type" value="Genomic_DNA"/>
</dbReference>
<dbReference type="STRING" id="573061.Clocel_1837"/>
<dbReference type="HOGENOM" id="CLU_025574_2_2_9"/>
<evidence type="ECO:0000256" key="1">
    <source>
        <dbReference type="ARBA" id="ARBA00022475"/>
    </source>
</evidence>
<dbReference type="PANTHER" id="PTHR30518:SF2">
    <property type="entry name" value="ENDOLYTIC MUREIN TRANSGLYCOSYLASE"/>
    <property type="match status" value="1"/>
</dbReference>
<dbReference type="GO" id="GO:0005886">
    <property type="term" value="C:plasma membrane"/>
    <property type="evidence" value="ECO:0007669"/>
    <property type="project" value="UniProtKB-UniRule"/>
</dbReference>
<dbReference type="Gene3D" id="3.30.1490.480">
    <property type="entry name" value="Endolytic murein transglycosylase"/>
    <property type="match status" value="2"/>
</dbReference>
<keyword evidence="6 7" id="KW-0961">Cell wall biogenesis/degradation</keyword>
<dbReference type="AlphaFoldDB" id="D9SL65"/>
<accession>D9SL65</accession>
<name>D9SL65_CLOC7</name>
<sequence length="339" mass="38373">MGRKLKLIFFILIVLVGLVTVSGVVYYERVSEKPFNVSEEKKITVEENSNFNSIIDELTSANLIKNKYILKIYLKLNDINSKVVPGTYEIGENLSFKDFMTKINNGDIDEELIKVTIPEGYTVDDISSLLEKSEIINANDFKAAVKAYNVPSYIKISKDKRYNLEGYLFPNTYQFKKGESGENIIKELLKTFEDTLSTIKSQAGGKITDENLDSVMTMASMIEKESRLDEERAVVASVINNRLNKDMMLQIDATVLYALGIHKDVVTFEDLKVGSPFNTYFIKGLPVGPICSPGEKSIMAALNPSQTDYLYYVLSVDKTSHYFTNNYDDFENKLKELGY</sequence>
<dbReference type="Proteomes" id="UP000002730">
    <property type="component" value="Chromosome"/>
</dbReference>
<dbReference type="EC" id="4.2.2.29" evidence="7"/>
<keyword evidence="2 7" id="KW-0812">Transmembrane</keyword>
<evidence type="ECO:0000256" key="3">
    <source>
        <dbReference type="ARBA" id="ARBA00022989"/>
    </source>
</evidence>
<dbReference type="PANTHER" id="PTHR30518">
    <property type="entry name" value="ENDOLYTIC MUREIN TRANSGLYCOSYLASE"/>
    <property type="match status" value="1"/>
</dbReference>
<comment type="similarity">
    <text evidence="7">Belongs to the transglycosylase MltG family.</text>
</comment>
<comment type="catalytic activity">
    <reaction evidence="7">
        <text>a peptidoglycan chain = a peptidoglycan chain with N-acetyl-1,6-anhydromuramyl-[peptide] at the reducing end + a peptidoglycan chain with N-acetylglucosamine at the non-reducing end.</text>
        <dbReference type="EC" id="4.2.2.29"/>
    </reaction>
</comment>
<evidence type="ECO:0000313" key="8">
    <source>
        <dbReference type="EMBL" id="ADL51581.1"/>
    </source>
</evidence>
<comment type="function">
    <text evidence="7">Functions as a peptidoglycan terminase that cleaves nascent peptidoglycan strands endolytically to terminate their elongation.</text>
</comment>
<evidence type="ECO:0000256" key="2">
    <source>
        <dbReference type="ARBA" id="ARBA00022692"/>
    </source>
</evidence>
<keyword evidence="1 7" id="KW-1003">Cell membrane</keyword>
<dbReference type="eggNOG" id="COG1559">
    <property type="taxonomic scope" value="Bacteria"/>
</dbReference>